<gene>
    <name evidence="2" type="ORF">Tco_0922234</name>
</gene>
<accession>A0ABQ5CXJ1</accession>
<evidence type="ECO:0000313" key="2">
    <source>
        <dbReference type="EMBL" id="GJT31815.1"/>
    </source>
</evidence>
<evidence type="ECO:0000256" key="1">
    <source>
        <dbReference type="SAM" id="MobiDB-lite"/>
    </source>
</evidence>
<name>A0ABQ5CXJ1_9ASTR</name>
<evidence type="ECO:0000313" key="3">
    <source>
        <dbReference type="Proteomes" id="UP001151760"/>
    </source>
</evidence>
<reference evidence="2" key="2">
    <citation type="submission" date="2022-01" db="EMBL/GenBank/DDBJ databases">
        <authorList>
            <person name="Yamashiro T."/>
            <person name="Shiraishi A."/>
            <person name="Satake H."/>
            <person name="Nakayama K."/>
        </authorList>
    </citation>
    <scope>NUCLEOTIDE SEQUENCE</scope>
</reference>
<protein>
    <recommendedName>
        <fullName evidence="4">Reverse transcriptase domain-containing protein</fullName>
    </recommendedName>
</protein>
<reference evidence="2" key="1">
    <citation type="journal article" date="2022" name="Int. J. Mol. Sci.">
        <title>Draft Genome of Tanacetum Coccineum: Genomic Comparison of Closely Related Tanacetum-Family Plants.</title>
        <authorList>
            <person name="Yamashiro T."/>
            <person name="Shiraishi A."/>
            <person name="Nakayama K."/>
            <person name="Satake H."/>
        </authorList>
    </citation>
    <scope>NUCLEOTIDE SEQUENCE</scope>
</reference>
<feature type="region of interest" description="Disordered" evidence="1">
    <location>
        <begin position="1"/>
        <end position="20"/>
    </location>
</feature>
<evidence type="ECO:0008006" key="4">
    <source>
        <dbReference type="Google" id="ProtNLM"/>
    </source>
</evidence>
<proteinExistence type="predicted"/>
<dbReference type="EMBL" id="BQNB010014738">
    <property type="protein sequence ID" value="GJT31815.1"/>
    <property type="molecule type" value="Genomic_DNA"/>
</dbReference>
<sequence>MALDKGKFKPPPPMTTPVKKRNASKFCEFHGEVGHTTDECMHLKRQIEEILKAGKLLHLIKELKQNNGKDQANVAKKGEAAGKDKPLAILMVQVGRKIAKQRITQTFSPETTISFPPLGEEDGTKVPMVIEAEVGGHLVHRILKKLQDFLTMAILVGEDEKRNSESYTEYLYSRCSKFKVPLDVPTWPRFLNQRSRLKVKDSDDRKATDYESNQEGNKRTGCIHVILTQPNQFAAAITIITDPCPTRVPLWPLTDYARNTGKP</sequence>
<dbReference type="Proteomes" id="UP001151760">
    <property type="component" value="Unassembled WGS sequence"/>
</dbReference>
<keyword evidence="3" id="KW-1185">Reference proteome</keyword>
<comment type="caution">
    <text evidence="2">The sequence shown here is derived from an EMBL/GenBank/DDBJ whole genome shotgun (WGS) entry which is preliminary data.</text>
</comment>
<organism evidence="2 3">
    <name type="scientific">Tanacetum coccineum</name>
    <dbReference type="NCBI Taxonomy" id="301880"/>
    <lineage>
        <taxon>Eukaryota</taxon>
        <taxon>Viridiplantae</taxon>
        <taxon>Streptophyta</taxon>
        <taxon>Embryophyta</taxon>
        <taxon>Tracheophyta</taxon>
        <taxon>Spermatophyta</taxon>
        <taxon>Magnoliopsida</taxon>
        <taxon>eudicotyledons</taxon>
        <taxon>Gunneridae</taxon>
        <taxon>Pentapetalae</taxon>
        <taxon>asterids</taxon>
        <taxon>campanulids</taxon>
        <taxon>Asterales</taxon>
        <taxon>Asteraceae</taxon>
        <taxon>Asteroideae</taxon>
        <taxon>Anthemideae</taxon>
        <taxon>Anthemidinae</taxon>
        <taxon>Tanacetum</taxon>
    </lineage>
</organism>